<feature type="domain" description="AB hydrolase-1" evidence="4">
    <location>
        <begin position="56"/>
        <end position="137"/>
    </location>
</feature>
<comment type="similarity">
    <text evidence="3">Belongs to the AB hydrolase superfamily. ABHD14 family.</text>
</comment>
<dbReference type="GO" id="GO:0005737">
    <property type="term" value="C:cytoplasm"/>
    <property type="evidence" value="ECO:0007669"/>
    <property type="project" value="UniProtKB-SubCell"/>
</dbReference>
<dbReference type="EMBL" id="CAJFDH010000004">
    <property type="protein sequence ID" value="CAD5218219.1"/>
    <property type="molecule type" value="Genomic_DNA"/>
</dbReference>
<dbReference type="Pfam" id="PF00561">
    <property type="entry name" value="Abhydrolase_1"/>
    <property type="match status" value="1"/>
</dbReference>
<evidence type="ECO:0000259" key="4">
    <source>
        <dbReference type="Pfam" id="PF00561"/>
    </source>
</evidence>
<organism evidence="5 6">
    <name type="scientific">Bursaphelenchus okinawaensis</name>
    <dbReference type="NCBI Taxonomy" id="465554"/>
    <lineage>
        <taxon>Eukaryota</taxon>
        <taxon>Metazoa</taxon>
        <taxon>Ecdysozoa</taxon>
        <taxon>Nematoda</taxon>
        <taxon>Chromadorea</taxon>
        <taxon>Rhabditida</taxon>
        <taxon>Tylenchina</taxon>
        <taxon>Tylenchomorpha</taxon>
        <taxon>Aphelenchoidea</taxon>
        <taxon>Aphelenchoididae</taxon>
        <taxon>Bursaphelenchus</taxon>
    </lineage>
</organism>
<proteinExistence type="inferred from homology"/>
<evidence type="ECO:0000256" key="1">
    <source>
        <dbReference type="ARBA" id="ARBA00004496"/>
    </source>
</evidence>
<dbReference type="EMBL" id="CAJFCW020000004">
    <property type="protein sequence ID" value="CAG9109641.1"/>
    <property type="molecule type" value="Genomic_DNA"/>
</dbReference>
<name>A0A811KRX0_9BILA</name>
<comment type="subcellular location">
    <subcellularLocation>
        <location evidence="1">Cytoplasm</location>
    </subcellularLocation>
</comment>
<reference evidence="5" key="1">
    <citation type="submission" date="2020-09" db="EMBL/GenBank/DDBJ databases">
        <authorList>
            <person name="Kikuchi T."/>
        </authorList>
    </citation>
    <scope>NUCLEOTIDE SEQUENCE</scope>
    <source>
        <strain evidence="5">SH1</strain>
    </source>
</reference>
<dbReference type="SUPFAM" id="SSF53474">
    <property type="entry name" value="alpha/beta-Hydrolases"/>
    <property type="match status" value="1"/>
</dbReference>
<dbReference type="Proteomes" id="UP000783686">
    <property type="component" value="Unassembled WGS sequence"/>
</dbReference>
<evidence type="ECO:0000256" key="2">
    <source>
        <dbReference type="ARBA" id="ARBA00022490"/>
    </source>
</evidence>
<dbReference type="InterPro" id="IPR000073">
    <property type="entry name" value="AB_hydrolase_1"/>
</dbReference>
<dbReference type="OrthoDB" id="284184at2759"/>
<dbReference type="PANTHER" id="PTHR46197">
    <property type="entry name" value="PROTEIN ABHD14B-LIKE"/>
    <property type="match status" value="1"/>
</dbReference>
<sequence>MFQQRDSNTIPQEDLEKVIVDINNEIDHLKTETNYINIGEHRIFYSFNRSGSKHLPLVVLVHDQINSSSIWMENETVKNLVINDYNYISLDLPTHGQSLGPNLEQQDKYVFFTAFLQQICALFRQDNVVLCGASMAGQYIIPTLNHGIRGVNIKGLVAIALSDTEVLNTSRSLPKTLLVRGEWDTSIGPNAAAVFGKFENCNEFVIANGRHFCHLGSTADEFNRLLLGFLKDL</sequence>
<dbReference type="Proteomes" id="UP000614601">
    <property type="component" value="Unassembled WGS sequence"/>
</dbReference>
<accession>A0A811KRX0</accession>
<dbReference type="AlphaFoldDB" id="A0A811KRX0"/>
<gene>
    <name evidence="5" type="ORF">BOKJ2_LOCUS7429</name>
</gene>
<dbReference type="PANTHER" id="PTHR46197:SF3">
    <property type="entry name" value="AB HYDROLASE-1 DOMAIN-CONTAINING PROTEIN"/>
    <property type="match status" value="1"/>
</dbReference>
<keyword evidence="6" id="KW-1185">Reference proteome</keyword>
<protein>
    <recommendedName>
        <fullName evidence="4">AB hydrolase-1 domain-containing protein</fullName>
    </recommendedName>
</protein>
<keyword evidence="2" id="KW-0963">Cytoplasm</keyword>
<dbReference type="InterPro" id="IPR029058">
    <property type="entry name" value="AB_hydrolase_fold"/>
</dbReference>
<evidence type="ECO:0000313" key="6">
    <source>
        <dbReference type="Proteomes" id="UP000614601"/>
    </source>
</evidence>
<evidence type="ECO:0000313" key="5">
    <source>
        <dbReference type="EMBL" id="CAD5218219.1"/>
    </source>
</evidence>
<dbReference type="Gene3D" id="3.40.50.1820">
    <property type="entry name" value="alpha/beta hydrolase"/>
    <property type="match status" value="1"/>
</dbReference>
<comment type="caution">
    <text evidence="5">The sequence shown here is derived from an EMBL/GenBank/DDBJ whole genome shotgun (WGS) entry which is preliminary data.</text>
</comment>
<evidence type="ECO:0000256" key="3">
    <source>
        <dbReference type="ARBA" id="ARBA00037942"/>
    </source>
</evidence>